<protein>
    <submittedName>
        <fullName evidence="2">Methyltransferase type 11</fullName>
    </submittedName>
</protein>
<dbReference type="CDD" id="cd02440">
    <property type="entry name" value="AdoMet_MTases"/>
    <property type="match status" value="1"/>
</dbReference>
<dbReference type="AlphaFoldDB" id="B7KGA5"/>
<reference evidence="3" key="1">
    <citation type="journal article" date="2011" name="MBio">
        <title>Novel metabolic attributes of the genus Cyanothece, comprising a group of unicellular nitrogen-fixing Cyanobacteria.</title>
        <authorList>
            <person name="Bandyopadhyay A."/>
            <person name="Elvitigala T."/>
            <person name="Welsh E."/>
            <person name="Stockel J."/>
            <person name="Liberton M."/>
            <person name="Min H."/>
            <person name="Sherman L.A."/>
            <person name="Pakrasi H.B."/>
        </authorList>
    </citation>
    <scope>NUCLEOTIDE SEQUENCE [LARGE SCALE GENOMIC DNA]</scope>
    <source>
        <strain evidence="3">PCC 7424</strain>
    </source>
</reference>
<keyword evidence="2" id="KW-0489">Methyltransferase</keyword>
<dbReference type="GO" id="GO:0008757">
    <property type="term" value="F:S-adenosylmethionine-dependent methyltransferase activity"/>
    <property type="evidence" value="ECO:0007669"/>
    <property type="project" value="InterPro"/>
</dbReference>
<accession>B7KGA5</accession>
<evidence type="ECO:0000259" key="1">
    <source>
        <dbReference type="Pfam" id="PF08241"/>
    </source>
</evidence>
<proteinExistence type="predicted"/>
<dbReference type="RefSeq" id="WP_015954182.1">
    <property type="nucleotide sequence ID" value="NC_011729.1"/>
</dbReference>
<evidence type="ECO:0000313" key="2">
    <source>
        <dbReference type="EMBL" id="ACK70576.1"/>
    </source>
</evidence>
<dbReference type="InterPro" id="IPR013216">
    <property type="entry name" value="Methyltransf_11"/>
</dbReference>
<dbReference type="PANTHER" id="PTHR43861:SF1">
    <property type="entry name" value="TRANS-ACONITATE 2-METHYLTRANSFERASE"/>
    <property type="match status" value="1"/>
</dbReference>
<sequence>MNDPNLTSTDQWDATRYETQHSFVWEYASDLIEILAPQAGEYILDLGCGTGQLTAQIAAQGAIAIGIDKSPTMIATASKNYPNLQFLVADGADFSFDYPFDGVFSNAALHWMTKPEAVIKCIGQALKPGGRFVAEFGGKGNIKQISRAVETVLKTEGYPIESLLNPWYFPSIGEYATLLENEGFDVTFGVLFDRPTPLEAEQEGMKNWIKMFGNHWLSLIPESEQPAIFSKIEAALRPYLYGENHWIADYRRLRIVAQKI</sequence>
<dbReference type="HOGENOM" id="CLU_037990_5_3_3"/>
<dbReference type="PANTHER" id="PTHR43861">
    <property type="entry name" value="TRANS-ACONITATE 2-METHYLTRANSFERASE-RELATED"/>
    <property type="match status" value="1"/>
</dbReference>
<organism evidence="2 3">
    <name type="scientific">Gloeothece citriformis (strain PCC 7424)</name>
    <name type="common">Cyanothece sp. (strain PCC 7424)</name>
    <dbReference type="NCBI Taxonomy" id="65393"/>
    <lineage>
        <taxon>Bacteria</taxon>
        <taxon>Bacillati</taxon>
        <taxon>Cyanobacteriota</taxon>
        <taxon>Cyanophyceae</taxon>
        <taxon>Oscillatoriophycideae</taxon>
        <taxon>Chroococcales</taxon>
        <taxon>Aphanothecaceae</taxon>
        <taxon>Gloeothece</taxon>
        <taxon>Gloeothece citriformis</taxon>
    </lineage>
</organism>
<dbReference type="Proteomes" id="UP000002384">
    <property type="component" value="Chromosome"/>
</dbReference>
<dbReference type="SUPFAM" id="SSF53335">
    <property type="entry name" value="S-adenosyl-L-methionine-dependent methyltransferases"/>
    <property type="match status" value="1"/>
</dbReference>
<dbReference type="InterPro" id="IPR029063">
    <property type="entry name" value="SAM-dependent_MTases_sf"/>
</dbReference>
<keyword evidence="3" id="KW-1185">Reference proteome</keyword>
<dbReference type="OrthoDB" id="9760689at2"/>
<dbReference type="eggNOG" id="COG4106">
    <property type="taxonomic scope" value="Bacteria"/>
</dbReference>
<gene>
    <name evidence="2" type="ordered locus">PCC7424_2149</name>
</gene>
<dbReference type="Pfam" id="PF08241">
    <property type="entry name" value="Methyltransf_11"/>
    <property type="match status" value="1"/>
</dbReference>
<dbReference type="EMBL" id="CP001291">
    <property type="protein sequence ID" value="ACK70576.1"/>
    <property type="molecule type" value="Genomic_DNA"/>
</dbReference>
<dbReference type="GO" id="GO:0032259">
    <property type="term" value="P:methylation"/>
    <property type="evidence" value="ECO:0007669"/>
    <property type="project" value="UniProtKB-KW"/>
</dbReference>
<name>B7KGA5_GLOC7</name>
<dbReference type="Gene3D" id="3.40.50.150">
    <property type="entry name" value="Vaccinia Virus protein VP39"/>
    <property type="match status" value="1"/>
</dbReference>
<keyword evidence="2" id="KW-0808">Transferase</keyword>
<dbReference type="KEGG" id="cyc:PCC7424_2149"/>
<feature type="domain" description="Methyltransferase type 11" evidence="1">
    <location>
        <begin position="44"/>
        <end position="133"/>
    </location>
</feature>
<evidence type="ECO:0000313" key="3">
    <source>
        <dbReference type="Proteomes" id="UP000002384"/>
    </source>
</evidence>